<keyword evidence="2" id="KW-0808">Transferase</keyword>
<reference evidence="2 3" key="1">
    <citation type="submission" date="2017-05" db="EMBL/GenBank/DDBJ databases">
        <authorList>
            <person name="Varghese N."/>
            <person name="Submissions S."/>
        </authorList>
    </citation>
    <scope>NUCLEOTIDE SEQUENCE [LARGE SCALE GENOMIC DNA]</scope>
    <source>
        <strain evidence="2 3">DSM 100094</strain>
    </source>
</reference>
<evidence type="ECO:0000313" key="3">
    <source>
        <dbReference type="Proteomes" id="UP000319014"/>
    </source>
</evidence>
<dbReference type="SUPFAM" id="SSF53795">
    <property type="entry name" value="PEP carboxykinase-like"/>
    <property type="match status" value="1"/>
</dbReference>
<feature type="domain" description="HPr kinase/phosphorylase C-terminal" evidence="1">
    <location>
        <begin position="6"/>
        <end position="81"/>
    </location>
</feature>
<protein>
    <submittedName>
        <fullName evidence="2">Hpr(Ser) kinase/phosphatase</fullName>
    </submittedName>
</protein>
<accession>A0A521CGR0</accession>
<proteinExistence type="predicted"/>
<gene>
    <name evidence="2" type="ORF">SAMN06265221_104300</name>
</gene>
<evidence type="ECO:0000313" key="2">
    <source>
        <dbReference type="EMBL" id="SMO58633.1"/>
    </source>
</evidence>
<dbReference type="Pfam" id="PF07475">
    <property type="entry name" value="Hpr_kinase_C"/>
    <property type="match status" value="1"/>
</dbReference>
<dbReference type="GO" id="GO:0005524">
    <property type="term" value="F:ATP binding"/>
    <property type="evidence" value="ECO:0007669"/>
    <property type="project" value="InterPro"/>
</dbReference>
<dbReference type="EMBL" id="FXTK01000004">
    <property type="protein sequence ID" value="SMO58633.1"/>
    <property type="molecule type" value="Genomic_DNA"/>
</dbReference>
<name>A0A521CGR0_9RHOB</name>
<dbReference type="InterPro" id="IPR027417">
    <property type="entry name" value="P-loop_NTPase"/>
</dbReference>
<dbReference type="GO" id="GO:0000155">
    <property type="term" value="F:phosphorelay sensor kinase activity"/>
    <property type="evidence" value="ECO:0007669"/>
    <property type="project" value="InterPro"/>
</dbReference>
<evidence type="ECO:0000259" key="1">
    <source>
        <dbReference type="Pfam" id="PF07475"/>
    </source>
</evidence>
<dbReference type="AlphaFoldDB" id="A0A521CGR0"/>
<sequence length="146" mass="15565">MDDKAQIMLHGTCVAVQNRGLMILGASGAGKSTLALALMALGAALVADDRVIVTLRDGRLIAHCPDAILGRIEARGVGILHAAPAGPVELALVVDLDRSEPQRLPPHRKLDLLGRSLPLVWGRGRDHLAPVLLQYLIARRADPEET</sequence>
<dbReference type="Gene3D" id="3.40.50.300">
    <property type="entry name" value="P-loop containing nucleotide triphosphate hydrolases"/>
    <property type="match status" value="1"/>
</dbReference>
<organism evidence="2 3">
    <name type="scientific">Paracoccus laeviglucosivorans</name>
    <dbReference type="NCBI Taxonomy" id="1197861"/>
    <lineage>
        <taxon>Bacteria</taxon>
        <taxon>Pseudomonadati</taxon>
        <taxon>Pseudomonadota</taxon>
        <taxon>Alphaproteobacteria</taxon>
        <taxon>Rhodobacterales</taxon>
        <taxon>Paracoccaceae</taxon>
        <taxon>Paracoccus</taxon>
    </lineage>
</organism>
<dbReference type="GO" id="GO:0006109">
    <property type="term" value="P:regulation of carbohydrate metabolic process"/>
    <property type="evidence" value="ECO:0007669"/>
    <property type="project" value="InterPro"/>
</dbReference>
<dbReference type="Proteomes" id="UP000319014">
    <property type="component" value="Unassembled WGS sequence"/>
</dbReference>
<dbReference type="InterPro" id="IPR011104">
    <property type="entry name" value="Hpr_kin/Pase_C"/>
</dbReference>
<keyword evidence="2" id="KW-0418">Kinase</keyword>
<keyword evidence="3" id="KW-1185">Reference proteome</keyword>